<organism evidence="1 2">
    <name type="scientific">Gracilibacillus dipsosauri</name>
    <dbReference type="NCBI Taxonomy" id="178340"/>
    <lineage>
        <taxon>Bacteria</taxon>
        <taxon>Bacillati</taxon>
        <taxon>Bacillota</taxon>
        <taxon>Bacilli</taxon>
        <taxon>Bacillales</taxon>
        <taxon>Bacillaceae</taxon>
        <taxon>Gracilibacillus</taxon>
    </lineage>
</organism>
<protein>
    <submittedName>
        <fullName evidence="1">YolD-like family protein</fullName>
    </submittedName>
</protein>
<dbReference type="PANTHER" id="PTHR40051:SF1">
    <property type="entry name" value="YOLD-LIKE FAMILY PROTEIN"/>
    <property type="match status" value="1"/>
</dbReference>
<dbReference type="InterPro" id="IPR014962">
    <property type="entry name" value="YolD"/>
</dbReference>
<evidence type="ECO:0000313" key="2">
    <source>
        <dbReference type="Proteomes" id="UP000245624"/>
    </source>
</evidence>
<reference evidence="1 2" key="1">
    <citation type="submission" date="2018-05" db="EMBL/GenBank/DDBJ databases">
        <title>Genomic analysis of Gracilibacillus dipsosauri DD1 reveals novel features of a salt-tolerant amylase.</title>
        <authorList>
            <person name="Deutch C.E."/>
            <person name="Yang S."/>
        </authorList>
    </citation>
    <scope>NUCLEOTIDE SEQUENCE [LARGE SCALE GENOMIC DNA]</scope>
    <source>
        <strain evidence="1 2">DD1</strain>
    </source>
</reference>
<proteinExistence type="predicted"/>
<dbReference type="Proteomes" id="UP000245624">
    <property type="component" value="Unassembled WGS sequence"/>
</dbReference>
<dbReference type="PANTHER" id="PTHR40051">
    <property type="entry name" value="IG HYPOTHETICAL 15966"/>
    <property type="match status" value="1"/>
</dbReference>
<sequence>MVNDRGHIKWTSLMLPEHIEMLNKLWESDDEMEDIPVVSEDELEEMQRNVEEAIHYNKKVDILYYHNKRIYAVEGFVVKILPDQIKLNTDEGIDFIRVLDVISLSIVQEDGI</sequence>
<dbReference type="RefSeq" id="WP_109984048.1">
    <property type="nucleotide sequence ID" value="NZ_QGTD01000008.1"/>
</dbReference>
<accession>A0A317KZ21</accession>
<gene>
    <name evidence="1" type="ORF">DLJ74_07740</name>
</gene>
<dbReference type="OrthoDB" id="1644322at2"/>
<dbReference type="EMBL" id="QGTD01000008">
    <property type="protein sequence ID" value="PWU68334.1"/>
    <property type="molecule type" value="Genomic_DNA"/>
</dbReference>
<comment type="caution">
    <text evidence="1">The sequence shown here is derived from an EMBL/GenBank/DDBJ whole genome shotgun (WGS) entry which is preliminary data.</text>
</comment>
<dbReference type="AlphaFoldDB" id="A0A317KZ21"/>
<name>A0A317KZ21_9BACI</name>
<keyword evidence="2" id="KW-1185">Reference proteome</keyword>
<evidence type="ECO:0000313" key="1">
    <source>
        <dbReference type="EMBL" id="PWU68334.1"/>
    </source>
</evidence>
<dbReference type="Pfam" id="PF08863">
    <property type="entry name" value="YolD"/>
    <property type="match status" value="1"/>
</dbReference>